<dbReference type="Pfam" id="PF00333">
    <property type="entry name" value="Ribosomal_S5"/>
    <property type="match status" value="1"/>
</dbReference>
<dbReference type="PROSITE" id="PS50881">
    <property type="entry name" value="S5_DSRBD"/>
    <property type="match status" value="1"/>
</dbReference>
<evidence type="ECO:0000256" key="6">
    <source>
        <dbReference type="ARBA" id="ARBA00035255"/>
    </source>
</evidence>
<evidence type="ECO:0000256" key="2">
    <source>
        <dbReference type="ARBA" id="ARBA00022730"/>
    </source>
</evidence>
<dbReference type="HAMAP" id="MF_01307_B">
    <property type="entry name" value="Ribosomal_uS5_B"/>
    <property type="match status" value="1"/>
</dbReference>
<dbReference type="InterPro" id="IPR005324">
    <property type="entry name" value="Ribosomal_uS5_C"/>
</dbReference>
<comment type="function">
    <text evidence="7">Located at the back of the 30S subunit body where it stabilizes the conformation of the head with respect to the body.</text>
</comment>
<dbReference type="FunFam" id="3.30.160.20:FF:000001">
    <property type="entry name" value="30S ribosomal protein S5"/>
    <property type="match status" value="1"/>
</dbReference>
<evidence type="ECO:0000256" key="3">
    <source>
        <dbReference type="ARBA" id="ARBA00022884"/>
    </source>
</evidence>
<keyword evidence="2 7" id="KW-0699">rRNA-binding</keyword>
<sequence>MLLKNRKYRIDPRDLDLEERTVYIGRVSKVVKGGKRFKFTAWVVVGDRHGHVGIGHGKAQEVPEAVRKAKENARKNIIKIPMYGNTIPHGITYKFGASKVMLKPASPGTGIIACDPVRAVIELGGIRDILTKSLGSNNTVNLVKATFFGLMNIRTPEEYAKLRGKDIKEILKGRRRYRASENVEG</sequence>
<comment type="function">
    <text evidence="7">With S4 and S12 plays an important role in translational accuracy.</text>
</comment>
<dbReference type="PROSITE" id="PS00585">
    <property type="entry name" value="RIBOSOMAL_S5"/>
    <property type="match status" value="1"/>
</dbReference>
<evidence type="ECO:0000256" key="5">
    <source>
        <dbReference type="ARBA" id="ARBA00023274"/>
    </source>
</evidence>
<proteinExistence type="inferred from homology"/>
<keyword evidence="5 7" id="KW-0687">Ribonucleoprotein</keyword>
<dbReference type="GO" id="GO:0019843">
    <property type="term" value="F:rRNA binding"/>
    <property type="evidence" value="ECO:0007669"/>
    <property type="project" value="UniProtKB-UniRule"/>
</dbReference>
<dbReference type="SUPFAM" id="SSF54211">
    <property type="entry name" value="Ribosomal protein S5 domain 2-like"/>
    <property type="match status" value="1"/>
</dbReference>
<evidence type="ECO:0000259" key="9">
    <source>
        <dbReference type="PROSITE" id="PS50881"/>
    </source>
</evidence>
<comment type="subunit">
    <text evidence="7">Part of the 30S ribosomal subunit. Contacts proteins S4 and S8.</text>
</comment>
<evidence type="ECO:0000256" key="7">
    <source>
        <dbReference type="HAMAP-Rule" id="MF_01307"/>
    </source>
</evidence>
<protein>
    <recommendedName>
        <fullName evidence="6 7">Small ribosomal subunit protein uS5</fullName>
    </recommendedName>
</protein>
<dbReference type="InterPro" id="IPR013810">
    <property type="entry name" value="Ribosomal_uS5_N"/>
</dbReference>
<comment type="similarity">
    <text evidence="1 7 8">Belongs to the universal ribosomal protein uS5 family.</text>
</comment>
<comment type="domain">
    <text evidence="7">The N-terminal domain interacts with the head of the 30S subunit; the C-terminal domain interacts with the body and contacts protein S4. The interaction surface between S4 and S5 is involved in control of translational fidelity.</text>
</comment>
<dbReference type="InterPro" id="IPR020568">
    <property type="entry name" value="Ribosomal_Su5_D2-typ_SF"/>
</dbReference>
<dbReference type="EMBL" id="DQWE01000054">
    <property type="protein sequence ID" value="HDI82385.1"/>
    <property type="molecule type" value="Genomic_DNA"/>
</dbReference>
<accession>A0A7C0ZHB1</accession>
<dbReference type="NCBIfam" id="TIGR01021">
    <property type="entry name" value="rpsE_bact"/>
    <property type="match status" value="1"/>
</dbReference>
<dbReference type="Pfam" id="PF03719">
    <property type="entry name" value="Ribosomal_S5_C"/>
    <property type="match status" value="1"/>
</dbReference>
<dbReference type="SUPFAM" id="SSF54768">
    <property type="entry name" value="dsRNA-binding domain-like"/>
    <property type="match status" value="1"/>
</dbReference>
<organism evidence="10">
    <name type="scientific">candidate division WOR-3 bacterium</name>
    <dbReference type="NCBI Taxonomy" id="2052148"/>
    <lineage>
        <taxon>Bacteria</taxon>
        <taxon>Bacteria division WOR-3</taxon>
    </lineage>
</organism>
<dbReference type="Gene3D" id="3.30.160.20">
    <property type="match status" value="1"/>
</dbReference>
<comment type="caution">
    <text evidence="10">The sequence shown here is derived from an EMBL/GenBank/DDBJ whole genome shotgun (WGS) entry which is preliminary data.</text>
</comment>
<dbReference type="InterPro" id="IPR018192">
    <property type="entry name" value="Ribosomal_uS5_N_CS"/>
</dbReference>
<dbReference type="Proteomes" id="UP000885847">
    <property type="component" value="Unassembled WGS sequence"/>
</dbReference>
<dbReference type="GO" id="GO:0006412">
    <property type="term" value="P:translation"/>
    <property type="evidence" value="ECO:0007669"/>
    <property type="project" value="UniProtKB-UniRule"/>
</dbReference>
<dbReference type="InterPro" id="IPR014721">
    <property type="entry name" value="Ribsml_uS5_D2-typ_fold_subgr"/>
</dbReference>
<keyword evidence="3 7" id="KW-0694">RNA-binding</keyword>
<dbReference type="PANTHER" id="PTHR48277:SF1">
    <property type="entry name" value="MITOCHONDRIAL RIBOSOMAL PROTEIN S5"/>
    <property type="match status" value="1"/>
</dbReference>
<dbReference type="InterPro" id="IPR005712">
    <property type="entry name" value="Ribosomal_uS5_bac-type"/>
</dbReference>
<evidence type="ECO:0000313" key="10">
    <source>
        <dbReference type="EMBL" id="HDI82385.1"/>
    </source>
</evidence>
<dbReference type="InterPro" id="IPR000851">
    <property type="entry name" value="Ribosomal_uS5"/>
</dbReference>
<evidence type="ECO:0000256" key="1">
    <source>
        <dbReference type="ARBA" id="ARBA00008945"/>
    </source>
</evidence>
<dbReference type="FunFam" id="3.30.230.10:FF:000002">
    <property type="entry name" value="30S ribosomal protein S5"/>
    <property type="match status" value="1"/>
</dbReference>
<dbReference type="PANTHER" id="PTHR48277">
    <property type="entry name" value="MITOCHONDRIAL RIBOSOMAL PROTEIN S5"/>
    <property type="match status" value="1"/>
</dbReference>
<dbReference type="GO" id="GO:0005737">
    <property type="term" value="C:cytoplasm"/>
    <property type="evidence" value="ECO:0007669"/>
    <property type="project" value="UniProtKB-ARBA"/>
</dbReference>
<keyword evidence="4 7" id="KW-0689">Ribosomal protein</keyword>
<name>A0A7C0ZHB1_UNCW3</name>
<dbReference type="Gene3D" id="3.30.230.10">
    <property type="match status" value="1"/>
</dbReference>
<dbReference type="GO" id="GO:0042254">
    <property type="term" value="P:ribosome biogenesis"/>
    <property type="evidence" value="ECO:0007669"/>
    <property type="project" value="UniProtKB-ARBA"/>
</dbReference>
<dbReference type="GO" id="GO:0003735">
    <property type="term" value="F:structural constituent of ribosome"/>
    <property type="evidence" value="ECO:0007669"/>
    <property type="project" value="UniProtKB-UniRule"/>
</dbReference>
<gene>
    <name evidence="7" type="primary">rpsE</name>
    <name evidence="10" type="ORF">ENF18_01165</name>
</gene>
<evidence type="ECO:0000256" key="8">
    <source>
        <dbReference type="RuleBase" id="RU003823"/>
    </source>
</evidence>
<dbReference type="AlphaFoldDB" id="A0A7C0ZHB1"/>
<dbReference type="GO" id="GO:0015935">
    <property type="term" value="C:small ribosomal subunit"/>
    <property type="evidence" value="ECO:0007669"/>
    <property type="project" value="InterPro"/>
</dbReference>
<feature type="domain" description="S5 DRBM" evidence="9">
    <location>
        <begin position="17"/>
        <end position="80"/>
    </location>
</feature>
<reference evidence="10" key="1">
    <citation type="journal article" date="2020" name="mSystems">
        <title>Genome- and Community-Level Interaction Insights into Carbon Utilization and Element Cycling Functions of Hydrothermarchaeota in Hydrothermal Sediment.</title>
        <authorList>
            <person name="Zhou Z."/>
            <person name="Liu Y."/>
            <person name="Xu W."/>
            <person name="Pan J."/>
            <person name="Luo Z.H."/>
            <person name="Li M."/>
        </authorList>
    </citation>
    <scope>NUCLEOTIDE SEQUENCE [LARGE SCALE GENOMIC DNA]</scope>
    <source>
        <strain evidence="10">HyVt-102</strain>
    </source>
</reference>
<evidence type="ECO:0000256" key="4">
    <source>
        <dbReference type="ARBA" id="ARBA00022980"/>
    </source>
</evidence>